<organism evidence="1">
    <name type="scientific">viral metagenome</name>
    <dbReference type="NCBI Taxonomy" id="1070528"/>
    <lineage>
        <taxon>unclassified sequences</taxon>
        <taxon>metagenomes</taxon>
        <taxon>organismal metagenomes</taxon>
    </lineage>
</organism>
<gene>
    <name evidence="1" type="ORF">MM415A01302_0008</name>
</gene>
<dbReference type="EMBL" id="MT142283">
    <property type="protein sequence ID" value="QJA77433.1"/>
    <property type="molecule type" value="Genomic_DNA"/>
</dbReference>
<accession>A0A6M3K562</accession>
<sequence>MDATKCDLSFDEVTLDYDALKRVAAIAVGKCVTEIERHKNELHDACFKLDTTMVHLSGHRLCEEAMQLELATEVYACLCGGKTRHKVTIVNHMEELDDRK</sequence>
<evidence type="ECO:0000313" key="1">
    <source>
        <dbReference type="EMBL" id="QJA77433.1"/>
    </source>
</evidence>
<protein>
    <submittedName>
        <fullName evidence="1">Uncharacterized protein</fullName>
    </submittedName>
</protein>
<name>A0A6M3K562_9ZZZZ</name>
<reference evidence="1" key="1">
    <citation type="submission" date="2020-03" db="EMBL/GenBank/DDBJ databases">
        <title>The deep terrestrial virosphere.</title>
        <authorList>
            <person name="Holmfeldt K."/>
            <person name="Nilsson E."/>
            <person name="Simone D."/>
            <person name="Lopez-Fernandez M."/>
            <person name="Wu X."/>
            <person name="de Brujin I."/>
            <person name="Lundin D."/>
            <person name="Andersson A."/>
            <person name="Bertilsson S."/>
            <person name="Dopson M."/>
        </authorList>
    </citation>
    <scope>NUCLEOTIDE SEQUENCE</scope>
    <source>
        <strain evidence="1">MM415A01302</strain>
    </source>
</reference>
<dbReference type="AlphaFoldDB" id="A0A6M3K562"/>
<proteinExistence type="predicted"/>